<name>A0ACA9N6W9_9GLOM</name>
<protein>
    <submittedName>
        <fullName evidence="1">10449_t:CDS:1</fullName>
    </submittedName>
</protein>
<sequence>MNKFIIYEQNVLLKHPTKSSIKVIDFGSSCFENEKVYTYIQSRFYRSPEVILGMTYNMAIDMWSLGCILAELYTGEGEQEQLACIMEIQGIPERYLIEKNTNGNPRPVVNSKGKRRRPGTKTLQNVLKCQDEVFLDFISRCLHWDPEKRMKPDEGLMHEWITDVKLSTRNYLTNYDLMRRQSPTSSSHPSSSSSLSMRQVNTSSSRGALSSQQISHSTHKTTSTSNQNHLVPGHPPTRRSLDAQIRSN</sequence>
<keyword evidence="2" id="KW-1185">Reference proteome</keyword>
<reference evidence="1" key="1">
    <citation type="submission" date="2021-06" db="EMBL/GenBank/DDBJ databases">
        <authorList>
            <person name="Kallberg Y."/>
            <person name="Tangrot J."/>
            <person name="Rosling A."/>
        </authorList>
    </citation>
    <scope>NUCLEOTIDE SEQUENCE</scope>
    <source>
        <strain evidence="1">IL203A</strain>
    </source>
</reference>
<evidence type="ECO:0000313" key="2">
    <source>
        <dbReference type="Proteomes" id="UP000789702"/>
    </source>
</evidence>
<proteinExistence type="predicted"/>
<comment type="caution">
    <text evidence="1">The sequence shown here is derived from an EMBL/GenBank/DDBJ whole genome shotgun (WGS) entry which is preliminary data.</text>
</comment>
<accession>A0ACA9N6W9</accession>
<gene>
    <name evidence="1" type="ORF">DHETER_LOCUS8662</name>
</gene>
<evidence type="ECO:0000313" key="1">
    <source>
        <dbReference type="EMBL" id="CAG8637144.1"/>
    </source>
</evidence>
<dbReference type="Proteomes" id="UP000789702">
    <property type="component" value="Unassembled WGS sequence"/>
</dbReference>
<dbReference type="EMBL" id="CAJVPU010014065">
    <property type="protein sequence ID" value="CAG8637144.1"/>
    <property type="molecule type" value="Genomic_DNA"/>
</dbReference>
<organism evidence="1 2">
    <name type="scientific">Dentiscutata heterogama</name>
    <dbReference type="NCBI Taxonomy" id="1316150"/>
    <lineage>
        <taxon>Eukaryota</taxon>
        <taxon>Fungi</taxon>
        <taxon>Fungi incertae sedis</taxon>
        <taxon>Mucoromycota</taxon>
        <taxon>Glomeromycotina</taxon>
        <taxon>Glomeromycetes</taxon>
        <taxon>Diversisporales</taxon>
        <taxon>Gigasporaceae</taxon>
        <taxon>Dentiscutata</taxon>
    </lineage>
</organism>
<feature type="non-terminal residue" evidence="1">
    <location>
        <position position="248"/>
    </location>
</feature>